<dbReference type="AlphaFoldDB" id="A0AAP0I3R7"/>
<evidence type="ECO:0000313" key="2">
    <source>
        <dbReference type="Proteomes" id="UP001420932"/>
    </source>
</evidence>
<keyword evidence="2" id="KW-1185">Reference proteome</keyword>
<evidence type="ECO:0000313" key="1">
    <source>
        <dbReference type="EMBL" id="KAK9107985.1"/>
    </source>
</evidence>
<comment type="caution">
    <text evidence="1">The sequence shown here is derived from an EMBL/GenBank/DDBJ whole genome shotgun (WGS) entry which is preliminary data.</text>
</comment>
<sequence length="50" mass="5709">MTTIKPLQGQRRADPKMKTKFILKNVELLSFLEEKNVARANVAEVLSLTH</sequence>
<dbReference type="EMBL" id="JBBNAF010000010">
    <property type="protein sequence ID" value="KAK9107985.1"/>
    <property type="molecule type" value="Genomic_DNA"/>
</dbReference>
<organism evidence="1 2">
    <name type="scientific">Stephania yunnanensis</name>
    <dbReference type="NCBI Taxonomy" id="152371"/>
    <lineage>
        <taxon>Eukaryota</taxon>
        <taxon>Viridiplantae</taxon>
        <taxon>Streptophyta</taxon>
        <taxon>Embryophyta</taxon>
        <taxon>Tracheophyta</taxon>
        <taxon>Spermatophyta</taxon>
        <taxon>Magnoliopsida</taxon>
        <taxon>Ranunculales</taxon>
        <taxon>Menispermaceae</taxon>
        <taxon>Menispermoideae</taxon>
        <taxon>Cissampelideae</taxon>
        <taxon>Stephania</taxon>
    </lineage>
</organism>
<accession>A0AAP0I3R7</accession>
<protein>
    <submittedName>
        <fullName evidence="1">Uncharacterized protein</fullName>
    </submittedName>
</protein>
<proteinExistence type="predicted"/>
<gene>
    <name evidence="1" type="ORF">Syun_023996</name>
</gene>
<reference evidence="1 2" key="1">
    <citation type="submission" date="2024-01" db="EMBL/GenBank/DDBJ databases">
        <title>Genome assemblies of Stephania.</title>
        <authorList>
            <person name="Yang L."/>
        </authorList>
    </citation>
    <scope>NUCLEOTIDE SEQUENCE [LARGE SCALE GENOMIC DNA]</scope>
    <source>
        <strain evidence="1">YNDBR</strain>
        <tissue evidence="1">Leaf</tissue>
    </source>
</reference>
<dbReference type="Proteomes" id="UP001420932">
    <property type="component" value="Unassembled WGS sequence"/>
</dbReference>
<name>A0AAP0I3R7_9MAGN</name>